<protein>
    <recommendedName>
        <fullName evidence="4">PH domain-containing protein</fullName>
    </recommendedName>
</protein>
<comment type="caution">
    <text evidence="2">The sequence shown here is derived from an EMBL/GenBank/DDBJ whole genome shotgun (WGS) entry which is preliminary data.</text>
</comment>
<feature type="compositionally biased region" description="Polar residues" evidence="1">
    <location>
        <begin position="125"/>
        <end position="137"/>
    </location>
</feature>
<evidence type="ECO:0000313" key="3">
    <source>
        <dbReference type="Proteomes" id="UP001163046"/>
    </source>
</evidence>
<dbReference type="OrthoDB" id="10524261at2759"/>
<dbReference type="Proteomes" id="UP001163046">
    <property type="component" value="Unassembled WGS sequence"/>
</dbReference>
<proteinExistence type="predicted"/>
<feature type="region of interest" description="Disordered" evidence="1">
    <location>
        <begin position="125"/>
        <end position="164"/>
    </location>
</feature>
<evidence type="ECO:0000313" key="2">
    <source>
        <dbReference type="EMBL" id="KAJ7390574.1"/>
    </source>
</evidence>
<dbReference type="AlphaFoldDB" id="A0A9X0A0G5"/>
<sequence>MAAGKDGEKLCEVTGYVKWTSISNFTREYCYGSIALYKTSDRYYIHARTPIPRTKFPLKPDKFQVLSHESRLTISITTDTTEGSAFIHLQKADPNQLQRFLDSLNTVKAYHAYLRGQSTIQSMEFQNKQPSSNSNPGVSGAANYELSLSEGDVSTSSPSQNIPK</sequence>
<gene>
    <name evidence="2" type="ORF">OS493_023962</name>
</gene>
<name>A0A9X0A0G5_9CNID</name>
<accession>A0A9X0A0G5</accession>
<evidence type="ECO:0008006" key="4">
    <source>
        <dbReference type="Google" id="ProtNLM"/>
    </source>
</evidence>
<feature type="compositionally biased region" description="Polar residues" evidence="1">
    <location>
        <begin position="152"/>
        <end position="164"/>
    </location>
</feature>
<keyword evidence="3" id="KW-1185">Reference proteome</keyword>
<evidence type="ECO:0000256" key="1">
    <source>
        <dbReference type="SAM" id="MobiDB-lite"/>
    </source>
</evidence>
<organism evidence="2 3">
    <name type="scientific">Desmophyllum pertusum</name>
    <dbReference type="NCBI Taxonomy" id="174260"/>
    <lineage>
        <taxon>Eukaryota</taxon>
        <taxon>Metazoa</taxon>
        <taxon>Cnidaria</taxon>
        <taxon>Anthozoa</taxon>
        <taxon>Hexacorallia</taxon>
        <taxon>Scleractinia</taxon>
        <taxon>Caryophylliina</taxon>
        <taxon>Caryophylliidae</taxon>
        <taxon>Desmophyllum</taxon>
    </lineage>
</organism>
<dbReference type="EMBL" id="MU825414">
    <property type="protein sequence ID" value="KAJ7390574.1"/>
    <property type="molecule type" value="Genomic_DNA"/>
</dbReference>
<reference evidence="2" key="1">
    <citation type="submission" date="2023-01" db="EMBL/GenBank/DDBJ databases">
        <title>Genome assembly of the deep-sea coral Lophelia pertusa.</title>
        <authorList>
            <person name="Herrera S."/>
            <person name="Cordes E."/>
        </authorList>
    </citation>
    <scope>NUCLEOTIDE SEQUENCE</scope>
    <source>
        <strain evidence="2">USNM1676648</strain>
        <tissue evidence="2">Polyp</tissue>
    </source>
</reference>